<dbReference type="GO" id="GO:0005739">
    <property type="term" value="C:mitochondrion"/>
    <property type="evidence" value="ECO:0007669"/>
    <property type="project" value="UniProtKB-SubCell"/>
</dbReference>
<feature type="domain" description="AIG1-type G" evidence="17">
    <location>
        <begin position="8"/>
        <end position="204"/>
    </location>
</feature>
<evidence type="ECO:0000256" key="15">
    <source>
        <dbReference type="ARBA" id="ARBA00077278"/>
    </source>
</evidence>
<accession>W5M507</accession>
<evidence type="ECO:0000259" key="17">
    <source>
        <dbReference type="PROSITE" id="PS51720"/>
    </source>
</evidence>
<dbReference type="GO" id="GO:0005525">
    <property type="term" value="F:GTP binding"/>
    <property type="evidence" value="ECO:0007669"/>
    <property type="project" value="UniProtKB-KW"/>
</dbReference>
<keyword evidence="9" id="KW-0256">Endoplasmic reticulum</keyword>
<keyword evidence="8" id="KW-0547">Nucleotide-binding</keyword>
<evidence type="ECO:0000256" key="10">
    <source>
        <dbReference type="ARBA" id="ARBA00023034"/>
    </source>
</evidence>
<keyword evidence="10" id="KW-0333">Golgi apparatus</keyword>
<evidence type="ECO:0000256" key="16">
    <source>
        <dbReference type="SAM" id="MobiDB-lite"/>
    </source>
</evidence>
<evidence type="ECO:0000256" key="11">
    <source>
        <dbReference type="ARBA" id="ARBA00023128"/>
    </source>
</evidence>
<comment type="subcellular location">
    <subcellularLocation>
        <location evidence="3">Cytoplasm</location>
        <location evidence="3">Cytosol</location>
    </subcellularLocation>
    <subcellularLocation>
        <location evidence="2">Endoplasmic reticulum</location>
    </subcellularLocation>
    <subcellularLocation>
        <location evidence="4">Golgi apparatus</location>
    </subcellularLocation>
    <subcellularLocation>
        <location evidence="1">Mitochondrion</location>
    </subcellularLocation>
</comment>
<comment type="similarity">
    <text evidence="5">Belongs to the TRAFAC class TrmE-Era-EngA-EngB-Septin-like GTPase superfamily. AIG1/Toc34/Toc159-like paraseptin GTPase family. IAN subfamily.</text>
</comment>
<reference evidence="18" key="2">
    <citation type="submission" date="2025-08" db="UniProtKB">
        <authorList>
            <consortium name="Ensembl"/>
        </authorList>
    </citation>
    <scope>IDENTIFICATION</scope>
</reference>
<protein>
    <recommendedName>
        <fullName evidence="14">GTPase IMAP family member 8</fullName>
    </recommendedName>
    <alternativeName>
        <fullName evidence="15">Immune-associated nucleotide-binding protein 9</fullName>
    </alternativeName>
</protein>
<evidence type="ECO:0000256" key="3">
    <source>
        <dbReference type="ARBA" id="ARBA00004514"/>
    </source>
</evidence>
<keyword evidence="11" id="KW-0496">Mitochondrion</keyword>
<evidence type="ECO:0000256" key="5">
    <source>
        <dbReference type="ARBA" id="ARBA00008535"/>
    </source>
</evidence>
<dbReference type="PROSITE" id="PS51720">
    <property type="entry name" value="G_AIG1"/>
    <property type="match status" value="2"/>
</dbReference>
<feature type="compositionally biased region" description="Basic and acidic residues" evidence="16">
    <location>
        <begin position="258"/>
        <end position="272"/>
    </location>
</feature>
<dbReference type="Proteomes" id="UP000018468">
    <property type="component" value="Linkage group LG28"/>
</dbReference>
<evidence type="ECO:0000256" key="2">
    <source>
        <dbReference type="ARBA" id="ARBA00004240"/>
    </source>
</evidence>
<dbReference type="FunFam" id="3.40.50.300:FF:000536">
    <property type="entry name" value="GTPase IMAP family member 8"/>
    <property type="match status" value="1"/>
</dbReference>
<comment type="function">
    <text evidence="13">Exerts an anti-apoptotic effect in the immune system and is involved in responses to infections.</text>
</comment>
<reference evidence="18" key="3">
    <citation type="submission" date="2025-09" db="UniProtKB">
        <authorList>
            <consortium name="Ensembl"/>
        </authorList>
    </citation>
    <scope>IDENTIFICATION</scope>
</reference>
<dbReference type="EMBL" id="AHAT01037320">
    <property type="status" value="NOT_ANNOTATED_CDS"/>
    <property type="molecule type" value="Genomic_DNA"/>
</dbReference>
<dbReference type="PANTHER" id="PTHR10903:SF107">
    <property type="entry name" value="GTPASE IMAP FAMILY MEMBER 4-LIKE-RELATED"/>
    <property type="match status" value="1"/>
</dbReference>
<sequence length="511" mass="57358">APDVISHLPELRLVLLGRAGAGKSTAGNTILGREEFQTDRITTLSTKSEGVVAGRQITLVDTPGWDGTLRLDTPKKVKQEIELSASLCFLGPHALLLVIPLDSPTEKAAAKELSEIFYQNAWWHTMLLFTCKESLEGRTIEELIESAGEELHQLLKKCGDRYHVLCTKNRTNPMQIEKLLEKSEKLATENNGVYIKNEILTEQGEKEKHERRRNPKTRSEVDSPEVERPQKQKPREEELVMKEGNRNRQVMNLNLPNPKDKVELGKEPEGKPNSDSTPKALVQPNGFRSHIICFQDKYAYLWEVPQLISTAPNKNGDLEASDLPGLRLVLLGLTGSGKSGVGNTILGQEEFTTSSSAGKKECEIRKGQVFGRQVAVINMPDWFSTEFSLDEIQSQIESYVSLSEPGSYALLLVVPLDQPVGNGRRTGDAIQEVFGEQSVRFTLVLFTHGDVLKEKMSERMLECKDREVTTLQRAGQERETNQRERQDSLQTQDTERTHAVKKSSKLINTYQ</sequence>
<evidence type="ECO:0000313" key="18">
    <source>
        <dbReference type="Ensembl" id="ENSLOCP00000003465.1"/>
    </source>
</evidence>
<evidence type="ECO:0000256" key="6">
    <source>
        <dbReference type="ARBA" id="ARBA00022490"/>
    </source>
</evidence>
<dbReference type="GO" id="GO:0005829">
    <property type="term" value="C:cytosol"/>
    <property type="evidence" value="ECO:0007669"/>
    <property type="project" value="UniProtKB-SubCell"/>
</dbReference>
<dbReference type="HOGENOM" id="CLU_010468_5_2_1"/>
<feature type="domain" description="AIG1-type G" evidence="17">
    <location>
        <begin position="323"/>
        <end position="511"/>
    </location>
</feature>
<feature type="region of interest" description="Disordered" evidence="16">
    <location>
        <begin position="472"/>
        <end position="511"/>
    </location>
</feature>
<dbReference type="AlphaFoldDB" id="W5M507"/>
<dbReference type="GeneTree" id="ENSGT01140000282522"/>
<dbReference type="STRING" id="7918.ENSLOCP00000003465"/>
<dbReference type="Gene3D" id="3.40.50.300">
    <property type="entry name" value="P-loop containing nucleotide triphosphate hydrolases"/>
    <property type="match status" value="2"/>
</dbReference>
<evidence type="ECO:0000256" key="13">
    <source>
        <dbReference type="ARBA" id="ARBA00056809"/>
    </source>
</evidence>
<organism evidence="18 19">
    <name type="scientific">Lepisosteus oculatus</name>
    <name type="common">Spotted gar</name>
    <dbReference type="NCBI Taxonomy" id="7918"/>
    <lineage>
        <taxon>Eukaryota</taxon>
        <taxon>Metazoa</taxon>
        <taxon>Chordata</taxon>
        <taxon>Craniata</taxon>
        <taxon>Vertebrata</taxon>
        <taxon>Euteleostomi</taxon>
        <taxon>Actinopterygii</taxon>
        <taxon>Neopterygii</taxon>
        <taxon>Holostei</taxon>
        <taxon>Semionotiformes</taxon>
        <taxon>Lepisosteidae</taxon>
        <taxon>Lepisosteus</taxon>
    </lineage>
</organism>
<name>W5M507_LEPOC</name>
<reference evidence="19" key="1">
    <citation type="submission" date="2011-12" db="EMBL/GenBank/DDBJ databases">
        <title>The Draft Genome of Lepisosteus oculatus.</title>
        <authorList>
            <consortium name="The Broad Institute Genome Assembly &amp; Analysis Group"/>
            <consortium name="Computational R&amp;D Group"/>
            <consortium name="and Sequencing Platform"/>
            <person name="Di Palma F."/>
            <person name="Alfoldi J."/>
            <person name="Johnson J."/>
            <person name="Berlin A."/>
            <person name="Gnerre S."/>
            <person name="Jaffe D."/>
            <person name="MacCallum I."/>
            <person name="Young S."/>
            <person name="Walker B.J."/>
            <person name="Lander E.S."/>
            <person name="Lindblad-Toh K."/>
        </authorList>
    </citation>
    <scope>NUCLEOTIDE SEQUENCE [LARGE SCALE GENOMIC DNA]</scope>
</reference>
<dbReference type="GO" id="GO:0005783">
    <property type="term" value="C:endoplasmic reticulum"/>
    <property type="evidence" value="ECO:0007669"/>
    <property type="project" value="UniProtKB-SubCell"/>
</dbReference>
<dbReference type="SUPFAM" id="SSF52540">
    <property type="entry name" value="P-loop containing nucleoside triphosphate hydrolases"/>
    <property type="match status" value="2"/>
</dbReference>
<dbReference type="Pfam" id="PF04548">
    <property type="entry name" value="AIG1"/>
    <property type="match status" value="2"/>
</dbReference>
<evidence type="ECO:0000256" key="1">
    <source>
        <dbReference type="ARBA" id="ARBA00004173"/>
    </source>
</evidence>
<feature type="compositionally biased region" description="Basic and acidic residues" evidence="16">
    <location>
        <begin position="475"/>
        <end position="498"/>
    </location>
</feature>
<evidence type="ECO:0000256" key="8">
    <source>
        <dbReference type="ARBA" id="ARBA00022741"/>
    </source>
</evidence>
<evidence type="ECO:0000256" key="4">
    <source>
        <dbReference type="ARBA" id="ARBA00004555"/>
    </source>
</evidence>
<dbReference type="Ensembl" id="ENSLOCT00000003472.1">
    <property type="protein sequence ID" value="ENSLOCP00000003465.1"/>
    <property type="gene ID" value="ENSLOCG00000002945.1"/>
</dbReference>
<dbReference type="GO" id="GO:0003924">
    <property type="term" value="F:GTPase activity"/>
    <property type="evidence" value="ECO:0000318"/>
    <property type="project" value="GO_Central"/>
</dbReference>
<keyword evidence="12" id="KW-0342">GTP-binding</keyword>
<dbReference type="EMBL" id="AHAT01037321">
    <property type="status" value="NOT_ANNOTATED_CDS"/>
    <property type="molecule type" value="Genomic_DNA"/>
</dbReference>
<evidence type="ECO:0000256" key="14">
    <source>
        <dbReference type="ARBA" id="ARBA00073539"/>
    </source>
</evidence>
<dbReference type="InterPro" id="IPR027417">
    <property type="entry name" value="P-loop_NTPase"/>
</dbReference>
<evidence type="ECO:0000256" key="7">
    <source>
        <dbReference type="ARBA" id="ARBA00022737"/>
    </source>
</evidence>
<dbReference type="InterPro" id="IPR006703">
    <property type="entry name" value="G_AIG1"/>
</dbReference>
<feature type="compositionally biased region" description="Basic and acidic residues" evidence="16">
    <location>
        <begin position="217"/>
        <end position="246"/>
    </location>
</feature>
<dbReference type="GO" id="GO:0005794">
    <property type="term" value="C:Golgi apparatus"/>
    <property type="evidence" value="ECO:0007669"/>
    <property type="project" value="UniProtKB-SubCell"/>
</dbReference>
<keyword evidence="19" id="KW-1185">Reference proteome</keyword>
<feature type="region of interest" description="Disordered" evidence="16">
    <location>
        <begin position="198"/>
        <end position="282"/>
    </location>
</feature>
<dbReference type="PANTHER" id="PTHR10903">
    <property type="entry name" value="GTPASE, IMAP FAMILY MEMBER-RELATED"/>
    <property type="match status" value="1"/>
</dbReference>
<dbReference type="InterPro" id="IPR045058">
    <property type="entry name" value="GIMA/IAN/Toc"/>
</dbReference>
<evidence type="ECO:0000256" key="9">
    <source>
        <dbReference type="ARBA" id="ARBA00022824"/>
    </source>
</evidence>
<dbReference type="InParanoid" id="W5M507"/>
<keyword evidence="7" id="KW-0677">Repeat</keyword>
<keyword evidence="6" id="KW-0963">Cytoplasm</keyword>
<evidence type="ECO:0000313" key="19">
    <source>
        <dbReference type="Proteomes" id="UP000018468"/>
    </source>
</evidence>
<proteinExistence type="inferred from homology"/>
<evidence type="ECO:0000256" key="12">
    <source>
        <dbReference type="ARBA" id="ARBA00023134"/>
    </source>
</evidence>